<reference evidence="2" key="1">
    <citation type="submission" date="2020-02" db="EMBL/GenBank/DDBJ databases">
        <authorList>
            <person name="Meier V. D."/>
        </authorList>
    </citation>
    <scope>NUCLEOTIDE SEQUENCE</scope>
    <source>
        <strain evidence="2">AVDCRST_MAG73</strain>
    </source>
</reference>
<dbReference type="Gene3D" id="1.10.4080.10">
    <property type="entry name" value="ADP-ribosylation/Crystallin J1"/>
    <property type="match status" value="1"/>
</dbReference>
<keyword evidence="2" id="KW-0378">Hydrolase</keyword>
<keyword evidence="1" id="KW-0479">Metal-binding</keyword>
<sequence length="252" mass="27059">MDRNPLERKVRGVLYGAAVGDALGSPAEGKEPPDIRARYGEITDFVEPWNGPSAIGKGDGRYSDDTHMTTILSRIYLDADDHLDVFRFAAAVVPRIADQPIWVPEHGREMPLIERLFYPEKWLLMRLRLANADPRLGGIGNMVNCGAAMYAAPVGIVNAGDPGAAYREAIEIFAAHQWSYGLEAAGVVAACVAGAFTPGTTVDAIVATALGLSQEGTRSAIAAVVERARRFDDWRAALGPLRDAVRPFDGAA</sequence>
<comment type="cofactor">
    <cofactor evidence="1">
        <name>Mg(2+)</name>
        <dbReference type="ChEBI" id="CHEBI:18420"/>
    </cofactor>
    <text evidence="1">Binds 2 magnesium ions per subunit.</text>
</comment>
<dbReference type="InterPro" id="IPR050792">
    <property type="entry name" value="ADP-ribosylglycohydrolase"/>
</dbReference>
<organism evidence="2">
    <name type="scientific">uncultured Thermomicrobiales bacterium</name>
    <dbReference type="NCBI Taxonomy" id="1645740"/>
    <lineage>
        <taxon>Bacteria</taxon>
        <taxon>Pseudomonadati</taxon>
        <taxon>Thermomicrobiota</taxon>
        <taxon>Thermomicrobia</taxon>
        <taxon>Thermomicrobiales</taxon>
        <taxon>environmental samples</taxon>
    </lineage>
</organism>
<proteinExistence type="predicted"/>
<dbReference type="InterPro" id="IPR036705">
    <property type="entry name" value="Ribosyl_crysJ1_sf"/>
</dbReference>
<feature type="binding site" evidence="1">
    <location>
        <position position="64"/>
    </location>
    <ligand>
        <name>Mg(2+)</name>
        <dbReference type="ChEBI" id="CHEBI:18420"/>
        <label>1</label>
    </ligand>
</feature>
<dbReference type="EC" id="3.2.-.-" evidence="2"/>
<dbReference type="GO" id="GO:0046872">
    <property type="term" value="F:metal ion binding"/>
    <property type="evidence" value="ECO:0007669"/>
    <property type="project" value="UniProtKB-KW"/>
</dbReference>
<gene>
    <name evidence="2" type="ORF">AVDCRST_MAG73-3111</name>
</gene>
<dbReference type="PANTHER" id="PTHR16222">
    <property type="entry name" value="ADP-RIBOSYLGLYCOHYDROLASE"/>
    <property type="match status" value="1"/>
</dbReference>
<protein>
    <submittedName>
        <fullName evidence="2">ADP-ribosylglycohydrolase</fullName>
        <ecNumber evidence="2">3.2.-.-</ecNumber>
    </submittedName>
</protein>
<dbReference type="GO" id="GO:0016798">
    <property type="term" value="F:hydrolase activity, acting on glycosyl bonds"/>
    <property type="evidence" value="ECO:0007669"/>
    <property type="project" value="UniProtKB-KW"/>
</dbReference>
<dbReference type="SUPFAM" id="SSF101478">
    <property type="entry name" value="ADP-ribosylglycohydrolase"/>
    <property type="match status" value="1"/>
</dbReference>
<dbReference type="PANTHER" id="PTHR16222:SF12">
    <property type="entry name" value="ADP-RIBOSYLGLYCOHYDROLASE-RELATED"/>
    <property type="match status" value="1"/>
</dbReference>
<feature type="binding site" evidence="1">
    <location>
        <position position="63"/>
    </location>
    <ligand>
        <name>Mg(2+)</name>
        <dbReference type="ChEBI" id="CHEBI:18420"/>
        <label>1</label>
    </ligand>
</feature>
<evidence type="ECO:0000256" key="1">
    <source>
        <dbReference type="PIRSR" id="PIRSR605502-1"/>
    </source>
</evidence>
<dbReference type="AlphaFoldDB" id="A0A6J4UNC1"/>
<dbReference type="InterPro" id="IPR005502">
    <property type="entry name" value="Ribosyl_crysJ1"/>
</dbReference>
<dbReference type="Pfam" id="PF03747">
    <property type="entry name" value="ADP_ribosyl_GH"/>
    <property type="match status" value="1"/>
</dbReference>
<accession>A0A6J4UNC1</accession>
<name>A0A6J4UNC1_9BACT</name>
<keyword evidence="1" id="KW-0460">Magnesium</keyword>
<evidence type="ECO:0000313" key="2">
    <source>
        <dbReference type="EMBL" id="CAA9552940.1"/>
    </source>
</evidence>
<dbReference type="EMBL" id="CADCWE010000201">
    <property type="protein sequence ID" value="CAA9552940.1"/>
    <property type="molecule type" value="Genomic_DNA"/>
</dbReference>
<feature type="binding site" evidence="1">
    <location>
        <position position="65"/>
    </location>
    <ligand>
        <name>Mg(2+)</name>
        <dbReference type="ChEBI" id="CHEBI:18420"/>
        <label>1</label>
    </ligand>
</feature>
<keyword evidence="2" id="KW-0326">Glycosidase</keyword>